<accession>A0A9W8GG22</accession>
<name>A0A9W8GG22_9FUNG</name>
<dbReference type="PANTHER" id="PTHR33119">
    <property type="entry name" value="IFI3P"/>
    <property type="match status" value="1"/>
</dbReference>
<evidence type="ECO:0000259" key="3">
    <source>
        <dbReference type="Pfam" id="PF21666"/>
    </source>
</evidence>
<dbReference type="InterPro" id="IPR049192">
    <property type="entry name" value="DUF4246_C"/>
</dbReference>
<reference evidence="4" key="1">
    <citation type="submission" date="2022-07" db="EMBL/GenBank/DDBJ databases">
        <title>Phylogenomic reconstructions and comparative analyses of Kickxellomycotina fungi.</title>
        <authorList>
            <person name="Reynolds N.K."/>
            <person name="Stajich J.E."/>
            <person name="Barry K."/>
            <person name="Grigoriev I.V."/>
            <person name="Crous P."/>
            <person name="Smith M.E."/>
        </authorList>
    </citation>
    <scope>NUCLEOTIDE SEQUENCE</scope>
    <source>
        <strain evidence="4">CBS 109367</strain>
    </source>
</reference>
<dbReference type="InterPro" id="IPR025340">
    <property type="entry name" value="DUF4246"/>
</dbReference>
<feature type="domain" description="DUF4246" evidence="2">
    <location>
        <begin position="91"/>
        <end position="537"/>
    </location>
</feature>
<feature type="domain" description="DUF4246" evidence="3">
    <location>
        <begin position="41"/>
        <end position="80"/>
    </location>
</feature>
<keyword evidence="5" id="KW-1185">Reference proteome</keyword>
<proteinExistence type="predicted"/>
<protein>
    <submittedName>
        <fullName evidence="4">Uncharacterized protein</fullName>
    </submittedName>
</protein>
<evidence type="ECO:0000313" key="4">
    <source>
        <dbReference type="EMBL" id="KAJ2684899.1"/>
    </source>
</evidence>
<dbReference type="PANTHER" id="PTHR33119:SF1">
    <property type="entry name" value="FE2OG DIOXYGENASE DOMAIN-CONTAINING PROTEIN"/>
    <property type="match status" value="1"/>
</dbReference>
<dbReference type="Pfam" id="PF21666">
    <property type="entry name" value="DUF4246_N"/>
    <property type="match status" value="1"/>
</dbReference>
<dbReference type="Proteomes" id="UP001151516">
    <property type="component" value="Unassembled WGS sequence"/>
</dbReference>
<feature type="region of interest" description="Disordered" evidence="1">
    <location>
        <begin position="1"/>
        <end position="20"/>
    </location>
</feature>
<evidence type="ECO:0000256" key="1">
    <source>
        <dbReference type="SAM" id="MobiDB-lite"/>
    </source>
</evidence>
<dbReference type="Pfam" id="PF14033">
    <property type="entry name" value="DUF4246"/>
    <property type="match status" value="1"/>
</dbReference>
<organism evidence="4 5">
    <name type="scientific">Coemansia spiralis</name>
    <dbReference type="NCBI Taxonomy" id="417178"/>
    <lineage>
        <taxon>Eukaryota</taxon>
        <taxon>Fungi</taxon>
        <taxon>Fungi incertae sedis</taxon>
        <taxon>Zoopagomycota</taxon>
        <taxon>Kickxellomycotina</taxon>
        <taxon>Kickxellomycetes</taxon>
        <taxon>Kickxellales</taxon>
        <taxon>Kickxellaceae</taxon>
        <taxon>Coemansia</taxon>
    </lineage>
</organism>
<sequence length="601" mass="68234">MAITMKTATPKEPAATPEELSVDGRIRKKCSRGAIYASAWCQLNTLSERRIRQMSGAIRAKPDWVTKSQNAEICERWKAEAKAQNLTDLEIDYVFAELNYYVSLHKPGTNVVLGAVDGVWCSDSLVDDATTQALKDYAAILENVPARDKDWHPNSNDQVLNLIHPSLFPLIYQRSRVLPKPIASPLAALELTSFGNFPATPLNWIRALNPPQIEGESDEDFTRRLARARLPTEPPGGAQPNYYIPLSDVSYVSDKFCWLPSEFRVGDDGAATIESYINNLHPRKHAELYPIIATIFSKFVPMLEQVVTDYVHPLKSRVVPDPYNWFRCDESEPEDYDAEDFDDRYEQWEENKIFIEPQPEPFATPDRPATPYCLRGRRLQAIVKMSNIELTPEKPTYDGGNWHVEAMANERIIATGIYYYDVENIAESNLKFRESVDPDDVGYEQGDRRGVNLAYGIYENDRSDEVPLAQEIGHIEIKNGRCLVFPNIYQHQVSSFKLADPTKPGHRKILAFFFIDPSTRVPSTEIVPPQQQSWWVEGALSTTPLGNLPLLVKEGILDQVDFPISLDEAKRIRLELMAERSVSNASVTEDHFNPPFYLCEH</sequence>
<dbReference type="OrthoDB" id="415532at2759"/>
<evidence type="ECO:0000313" key="5">
    <source>
        <dbReference type="Proteomes" id="UP001151516"/>
    </source>
</evidence>
<dbReference type="EMBL" id="JANBTX010000181">
    <property type="protein sequence ID" value="KAJ2684899.1"/>
    <property type="molecule type" value="Genomic_DNA"/>
</dbReference>
<dbReference type="AlphaFoldDB" id="A0A9W8GG22"/>
<gene>
    <name evidence="4" type="ORF">IWW39_004625</name>
</gene>
<evidence type="ECO:0000259" key="2">
    <source>
        <dbReference type="Pfam" id="PF14033"/>
    </source>
</evidence>
<comment type="caution">
    <text evidence="4">The sequence shown here is derived from an EMBL/GenBank/DDBJ whole genome shotgun (WGS) entry which is preliminary data.</text>
</comment>
<dbReference type="InterPro" id="IPR049207">
    <property type="entry name" value="DUF4246_N"/>
</dbReference>